<feature type="compositionally biased region" description="Acidic residues" evidence="1">
    <location>
        <begin position="97"/>
        <end position="112"/>
    </location>
</feature>
<feature type="compositionally biased region" description="Acidic residues" evidence="1">
    <location>
        <begin position="153"/>
        <end position="163"/>
    </location>
</feature>
<dbReference type="STRING" id="46731.A0A3M6TLU0"/>
<gene>
    <name evidence="2" type="ORF">pdam_00009858</name>
</gene>
<feature type="compositionally biased region" description="Acidic residues" evidence="1">
    <location>
        <begin position="130"/>
        <end position="145"/>
    </location>
</feature>
<dbReference type="Proteomes" id="UP000275408">
    <property type="component" value="Unassembled WGS sequence"/>
</dbReference>
<organism evidence="2 3">
    <name type="scientific">Pocillopora damicornis</name>
    <name type="common">Cauliflower coral</name>
    <name type="synonym">Millepora damicornis</name>
    <dbReference type="NCBI Taxonomy" id="46731"/>
    <lineage>
        <taxon>Eukaryota</taxon>
        <taxon>Metazoa</taxon>
        <taxon>Cnidaria</taxon>
        <taxon>Anthozoa</taxon>
        <taxon>Hexacorallia</taxon>
        <taxon>Scleractinia</taxon>
        <taxon>Astrocoeniina</taxon>
        <taxon>Pocilloporidae</taxon>
        <taxon>Pocillopora</taxon>
    </lineage>
</organism>
<feature type="region of interest" description="Disordered" evidence="1">
    <location>
        <begin position="24"/>
        <end position="183"/>
    </location>
</feature>
<dbReference type="AlphaFoldDB" id="A0A3M6TLU0"/>
<evidence type="ECO:0008006" key="4">
    <source>
        <dbReference type="Google" id="ProtNLM"/>
    </source>
</evidence>
<comment type="caution">
    <text evidence="2">The sequence shown here is derived from an EMBL/GenBank/DDBJ whole genome shotgun (WGS) entry which is preliminary data.</text>
</comment>
<evidence type="ECO:0000313" key="2">
    <source>
        <dbReference type="EMBL" id="RMX42261.1"/>
    </source>
</evidence>
<accession>A0A3M6TLU0</accession>
<sequence length="497" mass="56557">KSLTTCFSLFLQVKMSMEDFLFGSDLEDSEDEGKSAKESKRAERDAELNELFGDSPSEGEDEGEPGAEASESDREEQAESGDENAKEGTNIAQGKNEEDEEGDDDENDDENEKEVTKSKLQSQVSSADLFGDDEELSSDEEEHEEKEERLVEQQEEQVEDGEDIEARDADEIPHEEEEEEETRIDVTIPYCQFSLGSELYFVKMPNFLSIEHKPFDPALYEDEMEEDEVLDEEGRARLKLKVENTIRWRYRKDEEGNEIKESNARIVRWSDGTTSLLLGEVFDVHKNEIDGNCNHLFVQQGTGLQGQAVFKEKLTFRPHSTTSQTHRKMTLSIADRASKAQKIRILPAAGMDPEAQRSELIKKEDERLRALLRRENQQRRIKERHQAKGLSASFLEPDRYEDDGEDLEQSLLAIKKKYKKKLAEGFPSESDEAEESDEGAGGLESEEDEEGKDRLLNAKEGDDNDLEGRKRTSSEGGGSQRKKKKSRQIVESDEDSD</sequence>
<feature type="compositionally biased region" description="Acidic residues" evidence="1">
    <location>
        <begin position="429"/>
        <end position="450"/>
    </location>
</feature>
<evidence type="ECO:0000313" key="3">
    <source>
        <dbReference type="Proteomes" id="UP000275408"/>
    </source>
</evidence>
<dbReference type="Pfam" id="PF04004">
    <property type="entry name" value="Leo1"/>
    <property type="match status" value="1"/>
</dbReference>
<dbReference type="GO" id="GO:0006368">
    <property type="term" value="P:transcription elongation by RNA polymerase II"/>
    <property type="evidence" value="ECO:0007669"/>
    <property type="project" value="InterPro"/>
</dbReference>
<feature type="non-terminal residue" evidence="2">
    <location>
        <position position="1"/>
    </location>
</feature>
<name>A0A3M6TLU0_POCDA</name>
<feature type="compositionally biased region" description="Basic and acidic residues" evidence="1">
    <location>
        <begin position="451"/>
        <end position="473"/>
    </location>
</feature>
<dbReference type="InterPro" id="IPR007149">
    <property type="entry name" value="Leo1"/>
</dbReference>
<dbReference type="EMBL" id="RCHS01003379">
    <property type="protein sequence ID" value="RMX42261.1"/>
    <property type="molecule type" value="Genomic_DNA"/>
</dbReference>
<evidence type="ECO:0000256" key="1">
    <source>
        <dbReference type="SAM" id="MobiDB-lite"/>
    </source>
</evidence>
<feature type="compositionally biased region" description="Acidic residues" evidence="1">
    <location>
        <begin position="173"/>
        <end position="182"/>
    </location>
</feature>
<feature type="region of interest" description="Disordered" evidence="1">
    <location>
        <begin position="424"/>
        <end position="497"/>
    </location>
</feature>
<keyword evidence="3" id="KW-1185">Reference proteome</keyword>
<dbReference type="PANTHER" id="PTHR23146:SF0">
    <property type="entry name" value="RNA POLYMERASE-ASSOCIATED PROTEIN LEO1"/>
    <property type="match status" value="1"/>
</dbReference>
<dbReference type="GO" id="GO:1990269">
    <property type="term" value="F:RNA polymerase II C-terminal domain phosphoserine binding"/>
    <property type="evidence" value="ECO:0007669"/>
    <property type="project" value="TreeGrafter"/>
</dbReference>
<dbReference type="OrthoDB" id="20844at2759"/>
<reference evidence="2 3" key="1">
    <citation type="journal article" date="2018" name="Sci. Rep.">
        <title>Comparative analysis of the Pocillopora damicornis genome highlights role of immune system in coral evolution.</title>
        <authorList>
            <person name="Cunning R."/>
            <person name="Bay R.A."/>
            <person name="Gillette P."/>
            <person name="Baker A.C."/>
            <person name="Traylor-Knowles N."/>
        </authorList>
    </citation>
    <scope>NUCLEOTIDE SEQUENCE [LARGE SCALE GENOMIC DNA]</scope>
    <source>
        <strain evidence="2">RSMAS</strain>
        <tissue evidence="2">Whole animal</tissue>
    </source>
</reference>
<protein>
    <recommendedName>
        <fullName evidence="4">RNA polymerase-associated protein LEO1</fullName>
    </recommendedName>
</protein>
<dbReference type="GO" id="GO:0032968">
    <property type="term" value="P:positive regulation of transcription elongation by RNA polymerase II"/>
    <property type="evidence" value="ECO:0007669"/>
    <property type="project" value="TreeGrafter"/>
</dbReference>
<proteinExistence type="predicted"/>
<dbReference type="PANTHER" id="PTHR23146">
    <property type="entry name" value="LEO1 PROTEIN"/>
    <property type="match status" value="1"/>
</dbReference>
<feature type="compositionally biased region" description="Basic and acidic residues" evidence="1">
    <location>
        <begin position="32"/>
        <end position="47"/>
    </location>
</feature>
<dbReference type="GO" id="GO:0016593">
    <property type="term" value="C:Cdc73/Paf1 complex"/>
    <property type="evidence" value="ECO:0007669"/>
    <property type="project" value="InterPro"/>
</dbReference>